<evidence type="ECO:0000313" key="1">
    <source>
        <dbReference type="EMBL" id="KAI9904040.1"/>
    </source>
</evidence>
<dbReference type="Proteomes" id="UP001163324">
    <property type="component" value="Chromosome 1"/>
</dbReference>
<protein>
    <submittedName>
        <fullName evidence="1">Uncharacterized protein</fullName>
    </submittedName>
</protein>
<keyword evidence="2" id="KW-1185">Reference proteome</keyword>
<accession>A0ACC0VEB3</accession>
<sequence length="725" mass="79768">MAAQRSFTPTVEGGGFLGQLSTGESAIPRTRRRTASESSRAGKLPMRPYRAKSVSNILDTNDDFHKQFFSKAASPHLHRQSGLSGVSDLADFLRTHPPPPNNFMSIPDDAEDDRSRWAMWKKIGKRSKSAPREPPQIRLPDSAVSGRTTGGHRYIAISIPLEGSPFGMTPRSQYPVIPSQQSRPETGRPGYVRTVKDDKGTVTVLRPVKEDREGSSADDSRSRSASGLRPTTGASFRSASAGRYGSTGRLGGNRSGPPSRGSESILSTEEDRNTARRSGSVLRTQTLGGGRPCPARVSSSGGRSLTHSNSIDGLLKQYDAEQSERQAGSQHRSTSTGPAQPSVMEQFVRPGSRSGGKKAAPIKVINPRNSRGEIINDVSGAIVLEDNPLAMGHGELPRAPSSPSSPASRKEKVRDRKRRDLEAMRSVKERQEASKATLSPVRVVVSFEPDPLPTPESTSTRKERRLSDDSGSEYLDASSHQAKRPASLPRLSKSSNHLTARASDQDSSLARHNSLDRTALSRRREWRATREQERQSDETRAAVRRRAKELVAENEEVAAASSTDKEILRLYEAYRDHRVREMERRVRRLERHGDVWLRALVPVLDNLNRTMASSSPLPHRDSVSDDEDAGQREYMHSRRPMKRAASSHRTLREAELGRKIDEMESGGRDGHCSNGCCGAHSSEETRGSDTMEPTMRELARAAKLRALKSAQAQSQGRSKSRMVHA</sequence>
<name>A0ACC0VEB3_9HYPO</name>
<proteinExistence type="predicted"/>
<evidence type="ECO:0000313" key="2">
    <source>
        <dbReference type="Proteomes" id="UP001163324"/>
    </source>
</evidence>
<reference evidence="1" key="1">
    <citation type="submission" date="2022-10" db="EMBL/GenBank/DDBJ databases">
        <title>Complete Genome of Trichothecium roseum strain YXFP-22015, a Plant Pathogen Isolated from Citrus.</title>
        <authorList>
            <person name="Wang Y."/>
            <person name="Zhu L."/>
        </authorList>
    </citation>
    <scope>NUCLEOTIDE SEQUENCE</scope>
    <source>
        <strain evidence="1">YXFP-22015</strain>
    </source>
</reference>
<organism evidence="1 2">
    <name type="scientific">Trichothecium roseum</name>
    <dbReference type="NCBI Taxonomy" id="47278"/>
    <lineage>
        <taxon>Eukaryota</taxon>
        <taxon>Fungi</taxon>
        <taxon>Dikarya</taxon>
        <taxon>Ascomycota</taxon>
        <taxon>Pezizomycotina</taxon>
        <taxon>Sordariomycetes</taxon>
        <taxon>Hypocreomycetidae</taxon>
        <taxon>Hypocreales</taxon>
        <taxon>Hypocreales incertae sedis</taxon>
        <taxon>Trichothecium</taxon>
    </lineage>
</organism>
<dbReference type="EMBL" id="CM047940">
    <property type="protein sequence ID" value="KAI9904040.1"/>
    <property type="molecule type" value="Genomic_DNA"/>
</dbReference>
<gene>
    <name evidence="1" type="ORF">N3K66_000569</name>
</gene>
<comment type="caution">
    <text evidence="1">The sequence shown here is derived from an EMBL/GenBank/DDBJ whole genome shotgun (WGS) entry which is preliminary data.</text>
</comment>